<comment type="caution">
    <text evidence="2">The sequence shown here is derived from an EMBL/GenBank/DDBJ whole genome shotgun (WGS) entry which is preliminary data.</text>
</comment>
<dbReference type="SUPFAM" id="SSF52833">
    <property type="entry name" value="Thioredoxin-like"/>
    <property type="match status" value="1"/>
</dbReference>
<evidence type="ECO:0000259" key="1">
    <source>
        <dbReference type="Pfam" id="PF00462"/>
    </source>
</evidence>
<name>A0A4Y9F2L7_9MICC</name>
<dbReference type="EMBL" id="SPQC01000025">
    <property type="protein sequence ID" value="TFU21878.1"/>
    <property type="molecule type" value="Genomic_DNA"/>
</dbReference>
<sequence>MSAINLYTTPNCHQCRLTQRKLNDHALPYRLISLENEPTIAAHLKARGLLQAPIVEIPGNEASLRQPASQVTHNTV</sequence>
<dbReference type="AlphaFoldDB" id="A0A4Y9F2L7"/>
<dbReference type="CDD" id="cd02976">
    <property type="entry name" value="NrdH"/>
    <property type="match status" value="1"/>
</dbReference>
<accession>A0A4Y9F2L7</accession>
<dbReference type="Pfam" id="PF00462">
    <property type="entry name" value="Glutaredoxin"/>
    <property type="match status" value="1"/>
</dbReference>
<feature type="domain" description="Glutaredoxin" evidence="1">
    <location>
        <begin position="6"/>
        <end position="59"/>
    </location>
</feature>
<gene>
    <name evidence="2" type="ORF">E4U03_07660</name>
</gene>
<dbReference type="RefSeq" id="WP_135012966.1">
    <property type="nucleotide sequence ID" value="NZ_JADGLK010000025.1"/>
</dbReference>
<dbReference type="InterPro" id="IPR002109">
    <property type="entry name" value="Glutaredoxin"/>
</dbReference>
<dbReference type="InterPro" id="IPR036249">
    <property type="entry name" value="Thioredoxin-like_sf"/>
</dbReference>
<organism evidence="2 3">
    <name type="scientific">Rothia nasimurium</name>
    <dbReference type="NCBI Taxonomy" id="85336"/>
    <lineage>
        <taxon>Bacteria</taxon>
        <taxon>Bacillati</taxon>
        <taxon>Actinomycetota</taxon>
        <taxon>Actinomycetes</taxon>
        <taxon>Micrococcales</taxon>
        <taxon>Micrococcaceae</taxon>
        <taxon>Rothia</taxon>
    </lineage>
</organism>
<evidence type="ECO:0000313" key="2">
    <source>
        <dbReference type="EMBL" id="TFU21878.1"/>
    </source>
</evidence>
<protein>
    <recommendedName>
        <fullName evidence="1">Glutaredoxin domain-containing protein</fullName>
    </recommendedName>
</protein>
<dbReference type="Gene3D" id="3.40.30.10">
    <property type="entry name" value="Glutaredoxin"/>
    <property type="match status" value="1"/>
</dbReference>
<dbReference type="Proteomes" id="UP000297951">
    <property type="component" value="Unassembled WGS sequence"/>
</dbReference>
<proteinExistence type="predicted"/>
<dbReference type="OrthoDB" id="4948994at2"/>
<evidence type="ECO:0000313" key="3">
    <source>
        <dbReference type="Proteomes" id="UP000297951"/>
    </source>
</evidence>
<reference evidence="2 3" key="1">
    <citation type="submission" date="2019-03" db="EMBL/GenBank/DDBJ databases">
        <title>Diversity of the mouse oral microbiome.</title>
        <authorList>
            <person name="Joseph S."/>
            <person name="Aduse-Opoku J."/>
            <person name="Curtis M."/>
            <person name="Wade W."/>
            <person name="Hashim A."/>
        </authorList>
    </citation>
    <scope>NUCLEOTIDE SEQUENCE [LARGE SCALE GENOMIC DNA]</scope>
    <source>
        <strain evidence="3">irhom_31</strain>
    </source>
</reference>